<protein>
    <submittedName>
        <fullName evidence="2">Uncharacterized protein</fullName>
    </submittedName>
</protein>
<evidence type="ECO:0000313" key="2">
    <source>
        <dbReference type="EMBL" id="EFN85412.1"/>
    </source>
</evidence>
<keyword evidence="1" id="KW-1133">Transmembrane helix</keyword>
<sequence length="87" mass="10379">MRLAGWRYGVFVGSFVGLIGLHCYISMIRPMLNPEPYSICQKNYQILNSNIYFYSLIINIFQKRSEKWLSKIDLYKLSHQIKLESWL</sequence>
<keyword evidence="1" id="KW-0472">Membrane</keyword>
<gene>
    <name evidence="2" type="ORF">EAI_14627</name>
</gene>
<dbReference type="AlphaFoldDB" id="E2BG10"/>
<feature type="transmembrane region" description="Helical" evidence="1">
    <location>
        <begin position="6"/>
        <end position="25"/>
    </location>
</feature>
<dbReference type="GO" id="GO:0033617">
    <property type="term" value="P:mitochondrial respiratory chain complex IV assembly"/>
    <property type="evidence" value="ECO:0007669"/>
    <property type="project" value="InterPro"/>
</dbReference>
<dbReference type="Proteomes" id="UP000008237">
    <property type="component" value="Unassembled WGS sequence"/>
</dbReference>
<dbReference type="GO" id="GO:0016020">
    <property type="term" value="C:membrane"/>
    <property type="evidence" value="ECO:0007669"/>
    <property type="project" value="InterPro"/>
</dbReference>
<dbReference type="Pfam" id="PF15061">
    <property type="entry name" value="MITRAC7_Phoenixin"/>
    <property type="match status" value="1"/>
</dbReference>
<keyword evidence="3" id="KW-1185">Reference proteome</keyword>
<name>E2BG10_HARSA</name>
<reference evidence="2 3" key="1">
    <citation type="journal article" date="2010" name="Science">
        <title>Genomic comparison of the ants Camponotus floridanus and Harpegnathos saltator.</title>
        <authorList>
            <person name="Bonasio R."/>
            <person name="Zhang G."/>
            <person name="Ye C."/>
            <person name="Mutti N.S."/>
            <person name="Fang X."/>
            <person name="Qin N."/>
            <person name="Donahue G."/>
            <person name="Yang P."/>
            <person name="Li Q."/>
            <person name="Li C."/>
            <person name="Zhang P."/>
            <person name="Huang Z."/>
            <person name="Berger S.L."/>
            <person name="Reinberg D."/>
            <person name="Wang J."/>
            <person name="Liebig J."/>
        </authorList>
    </citation>
    <scope>NUCLEOTIDE SEQUENCE [LARGE SCALE GENOMIC DNA]</scope>
    <source>
        <strain evidence="2 3">R22 G/1</strain>
    </source>
</reference>
<proteinExistence type="predicted"/>
<dbReference type="EMBL" id="GL448096">
    <property type="protein sequence ID" value="EFN85412.1"/>
    <property type="molecule type" value="Genomic_DNA"/>
</dbReference>
<dbReference type="InParanoid" id="E2BG10"/>
<keyword evidence="1" id="KW-0812">Transmembrane</keyword>
<evidence type="ECO:0000256" key="1">
    <source>
        <dbReference type="SAM" id="Phobius"/>
    </source>
</evidence>
<evidence type="ECO:0000313" key="3">
    <source>
        <dbReference type="Proteomes" id="UP000008237"/>
    </source>
</evidence>
<accession>E2BG10</accession>
<organism evidence="3">
    <name type="scientific">Harpegnathos saltator</name>
    <name type="common">Jerdon's jumping ant</name>
    <dbReference type="NCBI Taxonomy" id="610380"/>
    <lineage>
        <taxon>Eukaryota</taxon>
        <taxon>Metazoa</taxon>
        <taxon>Ecdysozoa</taxon>
        <taxon>Arthropoda</taxon>
        <taxon>Hexapoda</taxon>
        <taxon>Insecta</taxon>
        <taxon>Pterygota</taxon>
        <taxon>Neoptera</taxon>
        <taxon>Endopterygota</taxon>
        <taxon>Hymenoptera</taxon>
        <taxon>Apocrita</taxon>
        <taxon>Aculeata</taxon>
        <taxon>Formicoidea</taxon>
        <taxon>Formicidae</taxon>
        <taxon>Ponerinae</taxon>
        <taxon>Ponerini</taxon>
        <taxon>Harpegnathos</taxon>
    </lineage>
</organism>
<dbReference type="GO" id="GO:0005739">
    <property type="term" value="C:mitochondrion"/>
    <property type="evidence" value="ECO:0007669"/>
    <property type="project" value="GOC"/>
</dbReference>
<dbReference type="InterPro" id="IPR027917">
    <property type="entry name" value="MITRAC7/Phoenixin"/>
</dbReference>